<dbReference type="EMBL" id="CP019239">
    <property type="protein sequence ID" value="APW41156.1"/>
    <property type="molecule type" value="Genomic_DNA"/>
</dbReference>
<evidence type="ECO:0000256" key="5">
    <source>
        <dbReference type="ARBA" id="ARBA00022840"/>
    </source>
</evidence>
<dbReference type="InterPro" id="IPR011611">
    <property type="entry name" value="PfkB_dom"/>
</dbReference>
<organism evidence="7 8">
    <name type="scientific">Rhodoferax saidenbachensis</name>
    <dbReference type="NCBI Taxonomy" id="1484693"/>
    <lineage>
        <taxon>Bacteria</taxon>
        <taxon>Pseudomonadati</taxon>
        <taxon>Pseudomonadota</taxon>
        <taxon>Betaproteobacteria</taxon>
        <taxon>Burkholderiales</taxon>
        <taxon>Comamonadaceae</taxon>
        <taxon>Rhodoferax</taxon>
    </lineage>
</organism>
<dbReference type="STRING" id="1484693.RS694_00405"/>
<dbReference type="AlphaFoldDB" id="A0A1P8K592"/>
<gene>
    <name evidence="7" type="ORF">RS694_00405</name>
</gene>
<evidence type="ECO:0000259" key="6">
    <source>
        <dbReference type="Pfam" id="PF00294"/>
    </source>
</evidence>
<name>A0A1P8K592_9BURK</name>
<dbReference type="SUPFAM" id="SSF53613">
    <property type="entry name" value="Ribokinase-like"/>
    <property type="match status" value="1"/>
</dbReference>
<dbReference type="InterPro" id="IPR029056">
    <property type="entry name" value="Ribokinase-like"/>
</dbReference>
<evidence type="ECO:0000313" key="7">
    <source>
        <dbReference type="EMBL" id="APW41156.1"/>
    </source>
</evidence>
<protein>
    <submittedName>
        <fullName evidence="7">Carbohydrate kinase</fullName>
    </submittedName>
</protein>
<proteinExistence type="inferred from homology"/>
<dbReference type="KEGG" id="rsb:RS694_00405"/>
<dbReference type="GO" id="GO:0005524">
    <property type="term" value="F:ATP binding"/>
    <property type="evidence" value="ECO:0007669"/>
    <property type="project" value="UniProtKB-KW"/>
</dbReference>
<dbReference type="Pfam" id="PF00294">
    <property type="entry name" value="PfkB"/>
    <property type="match status" value="1"/>
</dbReference>
<accession>A0A1P8K592</accession>
<feature type="domain" description="Carbohydrate kinase PfkB" evidence="6">
    <location>
        <begin position="12"/>
        <end position="314"/>
    </location>
</feature>
<dbReference type="eggNOG" id="COG0524">
    <property type="taxonomic scope" value="Bacteria"/>
</dbReference>
<evidence type="ECO:0000256" key="4">
    <source>
        <dbReference type="ARBA" id="ARBA00022777"/>
    </source>
</evidence>
<dbReference type="Gene3D" id="3.40.1190.20">
    <property type="match status" value="1"/>
</dbReference>
<comment type="similarity">
    <text evidence="1">Belongs to the carbohydrate kinase PfkB family.</text>
</comment>
<dbReference type="InterPro" id="IPR002173">
    <property type="entry name" value="Carboh/pur_kinase_PfkB_CS"/>
</dbReference>
<keyword evidence="3" id="KW-0547">Nucleotide-binding</keyword>
<dbReference type="InterPro" id="IPR050306">
    <property type="entry name" value="PfkB_Carbo_kinase"/>
</dbReference>
<evidence type="ECO:0000256" key="3">
    <source>
        <dbReference type="ARBA" id="ARBA00022741"/>
    </source>
</evidence>
<keyword evidence="8" id="KW-1185">Reference proteome</keyword>
<dbReference type="PROSITE" id="PS00584">
    <property type="entry name" value="PFKB_KINASES_2"/>
    <property type="match status" value="1"/>
</dbReference>
<dbReference type="GO" id="GO:0016301">
    <property type="term" value="F:kinase activity"/>
    <property type="evidence" value="ECO:0007669"/>
    <property type="project" value="UniProtKB-KW"/>
</dbReference>
<evidence type="ECO:0000256" key="1">
    <source>
        <dbReference type="ARBA" id="ARBA00010688"/>
    </source>
</evidence>
<reference evidence="7 8" key="1">
    <citation type="submission" date="2017-01" db="EMBL/GenBank/DDBJ databases">
        <authorList>
            <person name="Mah S.A."/>
            <person name="Swanson W.J."/>
            <person name="Moy G.W."/>
            <person name="Vacquier V.D."/>
        </authorList>
    </citation>
    <scope>NUCLEOTIDE SEQUENCE [LARGE SCALE GENOMIC DNA]</scope>
    <source>
        <strain evidence="7 8">DSM 22694</strain>
    </source>
</reference>
<keyword evidence="5" id="KW-0067">ATP-binding</keyword>
<dbReference type="RefSeq" id="WP_037246676.1">
    <property type="nucleotide sequence ID" value="NZ_CP019239.1"/>
</dbReference>
<dbReference type="PANTHER" id="PTHR43085:SF1">
    <property type="entry name" value="PSEUDOURIDINE KINASE-RELATED"/>
    <property type="match status" value="1"/>
</dbReference>
<keyword evidence="2" id="KW-0808">Transferase</keyword>
<keyword evidence="4 7" id="KW-0418">Kinase</keyword>
<dbReference type="Proteomes" id="UP000186110">
    <property type="component" value="Chromosome"/>
</dbReference>
<dbReference type="PANTHER" id="PTHR43085">
    <property type="entry name" value="HEXOKINASE FAMILY MEMBER"/>
    <property type="match status" value="1"/>
</dbReference>
<evidence type="ECO:0000256" key="2">
    <source>
        <dbReference type="ARBA" id="ARBA00022679"/>
    </source>
</evidence>
<sequence>MTAPFSTRTVRVAIAGEALIDLIMRPDGAYEPCLGGALYNLSRALSRQGVGVVYLNPLSSDRFGRALAQQLHDDGVHLAHEALVQQVTSLAVVSLNASGHPDYAFYREGVADRQVSAEGLNHACALQPDLQIICTGALALDARDADVYVPWLQAQRQAGHCVVVDANMRPSVMPDLAAYRAQVQMALMEAHIIKVSDEDLSWLGYASTDALASARELLDRSNASLLALTLGADGAWLLTRDGQWSGKEAQALSVVDTVGAGDSFLAGLLAALLDSAGPVGLLHGLDANRCTGVLRHALSSASLCVQQRGCVPPSWDETLAWSQAHPAVTAASAP</sequence>
<evidence type="ECO:0000313" key="8">
    <source>
        <dbReference type="Proteomes" id="UP000186110"/>
    </source>
</evidence>